<sequence length="232" mass="24004">MKSVIGFTVGRHAVFGIVAGLVLCLLGMGPDRAHAHRVMVFAWIDGNTVLTQSKFPGDRPVSVGDIIVSDADGKQLLKGTTDEQGLFSFGLEQIPAPGPVTISLVAGMGHQASWTLTEPEVARAMGAEKPEPDDSLPVKEKADAESAGTVSPAAAATGTPESVVSSSSCLTEAQVEGIVERSLERKLSPAMNMLVTIQESMAVGVDDVVAGIGYILGLAGIAAYAYSRGRKG</sequence>
<feature type="region of interest" description="Disordered" evidence="1">
    <location>
        <begin position="126"/>
        <end position="161"/>
    </location>
</feature>
<dbReference type="eggNOG" id="COG2373">
    <property type="taxonomic scope" value="Bacteria"/>
</dbReference>
<dbReference type="EMBL" id="CP000859">
    <property type="protein sequence ID" value="ABW67825.1"/>
    <property type="molecule type" value="Genomic_DNA"/>
</dbReference>
<reference evidence="3 4" key="1">
    <citation type="submission" date="2007-10" db="EMBL/GenBank/DDBJ databases">
        <title>Complete sequence of Desulfococcus oleovorans Hxd3.</title>
        <authorList>
            <consortium name="US DOE Joint Genome Institute"/>
            <person name="Copeland A."/>
            <person name="Lucas S."/>
            <person name="Lapidus A."/>
            <person name="Barry K."/>
            <person name="Glavina del Rio T."/>
            <person name="Dalin E."/>
            <person name="Tice H."/>
            <person name="Pitluck S."/>
            <person name="Kiss H."/>
            <person name="Brettin T."/>
            <person name="Bruce D."/>
            <person name="Detter J.C."/>
            <person name="Han C."/>
            <person name="Schmutz J."/>
            <person name="Larimer F."/>
            <person name="Land M."/>
            <person name="Hauser L."/>
            <person name="Kyrpides N."/>
            <person name="Kim E."/>
            <person name="Wawrik B."/>
            <person name="Richardson P."/>
        </authorList>
    </citation>
    <scope>NUCLEOTIDE SEQUENCE [LARGE SCALE GENOMIC DNA]</scope>
    <source>
        <strain evidence="4">DSM 6200 / JCM 39069 / Hxd3</strain>
    </source>
</reference>
<evidence type="ECO:0000313" key="3">
    <source>
        <dbReference type="EMBL" id="ABW67825.1"/>
    </source>
</evidence>
<dbReference type="OrthoDB" id="9795418at2"/>
<dbReference type="AlphaFoldDB" id="A8ZTE2"/>
<dbReference type="KEGG" id="dol:Dole_2021"/>
<organism evidence="3 4">
    <name type="scientific">Desulfosudis oleivorans (strain DSM 6200 / JCM 39069 / Hxd3)</name>
    <name type="common">Desulfococcus oleovorans</name>
    <dbReference type="NCBI Taxonomy" id="96561"/>
    <lineage>
        <taxon>Bacteria</taxon>
        <taxon>Pseudomonadati</taxon>
        <taxon>Thermodesulfobacteriota</taxon>
        <taxon>Desulfobacteria</taxon>
        <taxon>Desulfobacterales</taxon>
        <taxon>Desulfosudaceae</taxon>
        <taxon>Desulfosudis</taxon>
    </lineage>
</organism>
<keyword evidence="2" id="KW-1133">Transmembrane helix</keyword>
<name>A8ZTE2_DESOH</name>
<evidence type="ECO:0008006" key="5">
    <source>
        <dbReference type="Google" id="ProtNLM"/>
    </source>
</evidence>
<dbReference type="Proteomes" id="UP000008561">
    <property type="component" value="Chromosome"/>
</dbReference>
<evidence type="ECO:0000313" key="4">
    <source>
        <dbReference type="Proteomes" id="UP000008561"/>
    </source>
</evidence>
<proteinExistence type="predicted"/>
<keyword evidence="2" id="KW-0472">Membrane</keyword>
<feature type="transmembrane region" description="Helical" evidence="2">
    <location>
        <begin position="208"/>
        <end position="226"/>
    </location>
</feature>
<feature type="compositionally biased region" description="Basic and acidic residues" evidence="1">
    <location>
        <begin position="126"/>
        <end position="144"/>
    </location>
</feature>
<evidence type="ECO:0000256" key="1">
    <source>
        <dbReference type="SAM" id="MobiDB-lite"/>
    </source>
</evidence>
<accession>A8ZTE2</accession>
<protein>
    <recommendedName>
        <fullName evidence="5">Nickel transport protein</fullName>
    </recommendedName>
</protein>
<dbReference type="STRING" id="96561.Dole_2021"/>
<gene>
    <name evidence="3" type="ordered locus">Dole_2021</name>
</gene>
<dbReference type="RefSeq" id="WP_012175437.1">
    <property type="nucleotide sequence ID" value="NC_009943.1"/>
</dbReference>
<keyword evidence="4" id="KW-1185">Reference proteome</keyword>
<dbReference type="HOGENOM" id="CLU_083845_0_0_7"/>
<evidence type="ECO:0000256" key="2">
    <source>
        <dbReference type="SAM" id="Phobius"/>
    </source>
</evidence>
<keyword evidence="2" id="KW-0812">Transmembrane</keyword>